<dbReference type="SUPFAM" id="SSF51261">
    <property type="entry name" value="Duplicated hybrid motif"/>
    <property type="match status" value="1"/>
</dbReference>
<evidence type="ECO:0000259" key="10">
    <source>
        <dbReference type="Pfam" id="PF04225"/>
    </source>
</evidence>
<protein>
    <submittedName>
        <fullName evidence="12">Peptidase, M23/M37 family</fullName>
    </submittedName>
</protein>
<dbReference type="STRING" id="392484.LP43_2256"/>
<accession>A0A0A0BFP1</accession>
<evidence type="ECO:0000313" key="12">
    <source>
        <dbReference type="EMBL" id="KGM05944.1"/>
    </source>
</evidence>
<comment type="cofactor">
    <cofactor evidence="1">
        <name>Zn(2+)</name>
        <dbReference type="ChEBI" id="CHEBI:29105"/>
    </cofactor>
</comment>
<feature type="domain" description="Csd3-like second N-terminal" evidence="11">
    <location>
        <begin position="249"/>
        <end position="371"/>
    </location>
</feature>
<evidence type="ECO:0000259" key="9">
    <source>
        <dbReference type="Pfam" id="PF01551"/>
    </source>
</evidence>
<dbReference type="Proteomes" id="UP000029999">
    <property type="component" value="Unassembled WGS sequence"/>
</dbReference>
<evidence type="ECO:0000256" key="6">
    <source>
        <dbReference type="ARBA" id="ARBA00022833"/>
    </source>
</evidence>
<sequence length="522" mass="57818">MKRNRLLNSSPKARLFTSEKTPHSKRRHLLALSMLSMVGVFLTTIVLATSTPVSTETKSQLLNLPNQNTQQQEHSQTVTEKQPLTLSLAEPASIPEVNAPAVQRVPVPNKIEAKIAEPDEIERIHLKQDSLDVTTETDITVTPAATAVTEDINLNWQEVTVKGGDNLSLIFPRVGLSARDVYNVAQTEDIRPLLNLKPGQTLRFGLREAEGKTQLQQLELQLSPVEKLQLTLTENGYQAQTETRDTDKRQKQVAGQIESSLFEAGLVSGMSDKLIMELAHIFGWDIDFALDLRQGDNFKVIFEESYLDGEKFDDGDILAAEFTNRGTTFRAVRYTDAEGNSHFYAPTGDSMRKTFTRTPVHFSRISSRFNPNRKHPVLKTSRPHRGVDYAAATGTPILATGDGKVDFIGTKGGYGRTVILSHGGKYTTLYAHMSRFKKGMRSGQRVKQGQTIGYIGSSGLATGPHLHYEFRVNGVHHNPLTVALPKAEPLNAKYMADFQQKSQPLLAQLDALQLPALALNQP</sequence>
<gene>
    <name evidence="12" type="ORF">LP43_2256</name>
</gene>
<evidence type="ECO:0000256" key="1">
    <source>
        <dbReference type="ARBA" id="ARBA00001947"/>
    </source>
</evidence>
<evidence type="ECO:0000256" key="7">
    <source>
        <dbReference type="ARBA" id="ARBA00023049"/>
    </source>
</evidence>
<keyword evidence="7" id="KW-0482">Metalloprotease</keyword>
<evidence type="ECO:0000256" key="2">
    <source>
        <dbReference type="ARBA" id="ARBA00004196"/>
    </source>
</evidence>
<dbReference type="InterPro" id="IPR011055">
    <property type="entry name" value="Dup_hybrid_motif"/>
</dbReference>
<dbReference type="Pfam" id="PF19425">
    <property type="entry name" value="Csd3_N2"/>
    <property type="match status" value="1"/>
</dbReference>
<dbReference type="PANTHER" id="PTHR21666">
    <property type="entry name" value="PEPTIDASE-RELATED"/>
    <property type="match status" value="1"/>
</dbReference>
<keyword evidence="3" id="KW-0645">Protease</keyword>
<keyword evidence="6" id="KW-0862">Zinc</keyword>
<organism evidence="12 13">
    <name type="scientific">Methylophaga thiooxydans</name>
    <dbReference type="NCBI Taxonomy" id="392484"/>
    <lineage>
        <taxon>Bacteria</taxon>
        <taxon>Pseudomonadati</taxon>
        <taxon>Pseudomonadota</taxon>
        <taxon>Gammaproteobacteria</taxon>
        <taxon>Thiotrichales</taxon>
        <taxon>Piscirickettsiaceae</taxon>
        <taxon>Methylophaga</taxon>
    </lineage>
</organism>
<name>A0A0A0BFP1_9GAMM</name>
<dbReference type="CDD" id="cd12797">
    <property type="entry name" value="M23_peptidase"/>
    <property type="match status" value="1"/>
</dbReference>
<dbReference type="Pfam" id="PF04225">
    <property type="entry name" value="LysM_OapA"/>
    <property type="match status" value="1"/>
</dbReference>
<dbReference type="InterPro" id="IPR007340">
    <property type="entry name" value="LysM_Opacity-associatedA"/>
</dbReference>
<dbReference type="GO" id="GO:0046872">
    <property type="term" value="F:metal ion binding"/>
    <property type="evidence" value="ECO:0007669"/>
    <property type="project" value="UniProtKB-KW"/>
</dbReference>
<dbReference type="FunFam" id="2.70.70.10:FF:000002">
    <property type="entry name" value="Murein DD-endopeptidase MepM"/>
    <property type="match status" value="1"/>
</dbReference>
<dbReference type="GO" id="GO:0004222">
    <property type="term" value="F:metalloendopeptidase activity"/>
    <property type="evidence" value="ECO:0007669"/>
    <property type="project" value="TreeGrafter"/>
</dbReference>
<evidence type="ECO:0000256" key="4">
    <source>
        <dbReference type="ARBA" id="ARBA00022723"/>
    </source>
</evidence>
<feature type="domain" description="Opacity-associated protein A LysM-like" evidence="10">
    <location>
        <begin position="155"/>
        <end position="215"/>
    </location>
</feature>
<comment type="subcellular location">
    <subcellularLocation>
        <location evidence="2">Cell envelope</location>
    </subcellularLocation>
</comment>
<reference evidence="12 13" key="1">
    <citation type="submission" date="2014-09" db="EMBL/GenBank/DDBJ databases">
        <authorList>
            <person name="Grob C."/>
            <person name="Taubert M."/>
            <person name="Howat A.M."/>
            <person name="Burns O.J."/>
            <person name="Dixon J.L."/>
            <person name="Chen Y."/>
            <person name="Murrell J.C."/>
        </authorList>
    </citation>
    <scope>NUCLEOTIDE SEQUENCE [LARGE SCALE GENOMIC DNA]</scope>
    <source>
        <strain evidence="12">L4</strain>
    </source>
</reference>
<dbReference type="EMBL" id="JRQD01000006">
    <property type="protein sequence ID" value="KGM05944.1"/>
    <property type="molecule type" value="Genomic_DNA"/>
</dbReference>
<dbReference type="GO" id="GO:0030313">
    <property type="term" value="C:cell envelope"/>
    <property type="evidence" value="ECO:0007669"/>
    <property type="project" value="UniProtKB-SubCell"/>
</dbReference>
<feature type="region of interest" description="Disordered" evidence="8">
    <location>
        <begin position="1"/>
        <end position="22"/>
    </location>
</feature>
<evidence type="ECO:0000256" key="5">
    <source>
        <dbReference type="ARBA" id="ARBA00022801"/>
    </source>
</evidence>
<dbReference type="RefSeq" id="WP_036315367.1">
    <property type="nucleotide sequence ID" value="NZ_JRQD01000006.1"/>
</dbReference>
<dbReference type="Pfam" id="PF01551">
    <property type="entry name" value="Peptidase_M23"/>
    <property type="match status" value="1"/>
</dbReference>
<dbReference type="InterPro" id="IPR050570">
    <property type="entry name" value="Cell_wall_metabolism_enzyme"/>
</dbReference>
<dbReference type="InterPro" id="IPR045834">
    <property type="entry name" value="Csd3_N2"/>
</dbReference>
<keyword evidence="4" id="KW-0479">Metal-binding</keyword>
<evidence type="ECO:0000259" key="11">
    <source>
        <dbReference type="Pfam" id="PF19425"/>
    </source>
</evidence>
<feature type="compositionally biased region" description="Polar residues" evidence="8">
    <location>
        <begin position="1"/>
        <end position="11"/>
    </location>
</feature>
<dbReference type="InterPro" id="IPR016047">
    <property type="entry name" value="M23ase_b-sheet_dom"/>
</dbReference>
<comment type="caution">
    <text evidence="12">The sequence shown here is derived from an EMBL/GenBank/DDBJ whole genome shotgun (WGS) entry which is preliminary data.</text>
</comment>
<dbReference type="PANTHER" id="PTHR21666:SF288">
    <property type="entry name" value="CELL DIVISION PROTEIN YTFB"/>
    <property type="match status" value="1"/>
</dbReference>
<evidence type="ECO:0000256" key="3">
    <source>
        <dbReference type="ARBA" id="ARBA00022670"/>
    </source>
</evidence>
<proteinExistence type="predicted"/>
<evidence type="ECO:0000313" key="13">
    <source>
        <dbReference type="Proteomes" id="UP000029999"/>
    </source>
</evidence>
<feature type="domain" description="M23ase beta-sheet core" evidence="9">
    <location>
        <begin position="383"/>
        <end position="479"/>
    </location>
</feature>
<dbReference type="Gene3D" id="3.10.450.350">
    <property type="match status" value="2"/>
</dbReference>
<keyword evidence="5" id="KW-0378">Hydrolase</keyword>
<dbReference type="AlphaFoldDB" id="A0A0A0BFP1"/>
<dbReference type="Gene3D" id="2.70.70.10">
    <property type="entry name" value="Glucose Permease (Domain IIA)"/>
    <property type="match status" value="1"/>
</dbReference>
<evidence type="ECO:0000256" key="8">
    <source>
        <dbReference type="SAM" id="MobiDB-lite"/>
    </source>
</evidence>
<dbReference type="GO" id="GO:0006508">
    <property type="term" value="P:proteolysis"/>
    <property type="evidence" value="ECO:0007669"/>
    <property type="project" value="UniProtKB-KW"/>
</dbReference>
<dbReference type="GO" id="GO:0042834">
    <property type="term" value="F:peptidoglycan binding"/>
    <property type="evidence" value="ECO:0007669"/>
    <property type="project" value="InterPro"/>
</dbReference>